<evidence type="ECO:0000256" key="1">
    <source>
        <dbReference type="ARBA" id="ARBA00023015"/>
    </source>
</evidence>
<feature type="domain" description="HTH tetR-type" evidence="5">
    <location>
        <begin position="13"/>
        <end position="73"/>
    </location>
</feature>
<dbReference type="InterPro" id="IPR009057">
    <property type="entry name" value="Homeodomain-like_sf"/>
</dbReference>
<dbReference type="InterPro" id="IPR036271">
    <property type="entry name" value="Tet_transcr_reg_TetR-rel_C_sf"/>
</dbReference>
<dbReference type="PANTHER" id="PTHR30055">
    <property type="entry name" value="HTH-TYPE TRANSCRIPTIONAL REGULATOR RUTR"/>
    <property type="match status" value="1"/>
</dbReference>
<keyword evidence="3" id="KW-0804">Transcription</keyword>
<comment type="caution">
    <text evidence="6">The sequence shown here is derived from an EMBL/GenBank/DDBJ whole genome shotgun (WGS) entry which is preliminary data.</text>
</comment>
<dbReference type="RefSeq" id="WP_270688550.1">
    <property type="nucleotide sequence ID" value="NZ_JAQFWQ010000081.1"/>
</dbReference>
<evidence type="ECO:0000256" key="2">
    <source>
        <dbReference type="ARBA" id="ARBA00023125"/>
    </source>
</evidence>
<evidence type="ECO:0000313" key="6">
    <source>
        <dbReference type="EMBL" id="MDA2813519.1"/>
    </source>
</evidence>
<dbReference type="Gene3D" id="1.10.10.60">
    <property type="entry name" value="Homeodomain-like"/>
    <property type="match status" value="1"/>
</dbReference>
<organism evidence="6 7">
    <name type="scientific">Nocardiopsis endophytica</name>
    <dbReference type="NCBI Taxonomy" id="3018445"/>
    <lineage>
        <taxon>Bacteria</taxon>
        <taxon>Bacillati</taxon>
        <taxon>Actinomycetota</taxon>
        <taxon>Actinomycetes</taxon>
        <taxon>Streptosporangiales</taxon>
        <taxon>Nocardiopsidaceae</taxon>
        <taxon>Nocardiopsis</taxon>
    </lineage>
</organism>
<reference evidence="6 7" key="1">
    <citation type="submission" date="2023-01" db="EMBL/GenBank/DDBJ databases">
        <title>Draft genome sequence of Nocardiopsis sp. RSe5-2 isolated from halophytes.</title>
        <authorList>
            <person name="Duangmal K."/>
            <person name="Chantavorakit T."/>
        </authorList>
    </citation>
    <scope>NUCLEOTIDE SEQUENCE [LARGE SCALE GENOMIC DNA]</scope>
    <source>
        <strain evidence="6 7">RSe5-2</strain>
    </source>
</reference>
<dbReference type="Pfam" id="PF16859">
    <property type="entry name" value="TetR_C_11"/>
    <property type="match status" value="1"/>
</dbReference>
<dbReference type="Gene3D" id="1.10.357.10">
    <property type="entry name" value="Tetracycline Repressor, domain 2"/>
    <property type="match status" value="1"/>
</dbReference>
<dbReference type="SUPFAM" id="SSF46689">
    <property type="entry name" value="Homeodomain-like"/>
    <property type="match status" value="1"/>
</dbReference>
<proteinExistence type="predicted"/>
<protein>
    <submittedName>
        <fullName evidence="6">TetR/AcrR family transcriptional regulator</fullName>
    </submittedName>
</protein>
<accession>A0ABT4U991</accession>
<dbReference type="PANTHER" id="PTHR30055:SF148">
    <property type="entry name" value="TETR-FAMILY TRANSCRIPTIONAL REGULATOR"/>
    <property type="match status" value="1"/>
</dbReference>
<dbReference type="InterPro" id="IPR050109">
    <property type="entry name" value="HTH-type_TetR-like_transc_reg"/>
</dbReference>
<keyword evidence="1" id="KW-0805">Transcription regulation</keyword>
<dbReference type="InterPro" id="IPR001647">
    <property type="entry name" value="HTH_TetR"/>
</dbReference>
<evidence type="ECO:0000256" key="3">
    <source>
        <dbReference type="ARBA" id="ARBA00023163"/>
    </source>
</evidence>
<dbReference type="EMBL" id="JAQFWQ010000081">
    <property type="protein sequence ID" value="MDA2813519.1"/>
    <property type="molecule type" value="Genomic_DNA"/>
</dbReference>
<keyword evidence="2 4" id="KW-0238">DNA-binding</keyword>
<dbReference type="Proteomes" id="UP001527866">
    <property type="component" value="Unassembled WGS sequence"/>
</dbReference>
<dbReference type="PROSITE" id="PS50977">
    <property type="entry name" value="HTH_TETR_2"/>
    <property type="match status" value="1"/>
</dbReference>
<dbReference type="PRINTS" id="PR00455">
    <property type="entry name" value="HTHTETR"/>
</dbReference>
<evidence type="ECO:0000256" key="4">
    <source>
        <dbReference type="PROSITE-ProRule" id="PRU00335"/>
    </source>
</evidence>
<gene>
    <name evidence="6" type="ORF">O4J56_22930</name>
</gene>
<dbReference type="Pfam" id="PF00440">
    <property type="entry name" value="TetR_N"/>
    <property type="match status" value="1"/>
</dbReference>
<feature type="DNA-binding region" description="H-T-H motif" evidence="4">
    <location>
        <begin position="36"/>
        <end position="55"/>
    </location>
</feature>
<dbReference type="SUPFAM" id="SSF48498">
    <property type="entry name" value="Tetracyclin repressor-like, C-terminal domain"/>
    <property type="match status" value="1"/>
</dbReference>
<dbReference type="InterPro" id="IPR011075">
    <property type="entry name" value="TetR_C"/>
</dbReference>
<evidence type="ECO:0000313" key="7">
    <source>
        <dbReference type="Proteomes" id="UP001527866"/>
    </source>
</evidence>
<sequence length="194" mass="21333">MSDAPRPGRPRSSEADAAILDAALDLLIEHGVDGTSVEQVAKRAGVTRATVYRRHPDKTRMLVAAITRAQGDPADLPECDGAEQLLSYWAQALADPRLRLLTLRLMTAVYDHPELGRAYMSANVERRDAWVRAALERDHARGAFPEGTDLQVVQRILTGAVADHLTTHPGPAPAEEIERLLLDVLRQTGYRSRS</sequence>
<evidence type="ECO:0000259" key="5">
    <source>
        <dbReference type="PROSITE" id="PS50977"/>
    </source>
</evidence>
<name>A0ABT4U991_9ACTN</name>
<keyword evidence="7" id="KW-1185">Reference proteome</keyword>